<accession>A0AC61QKQ4</accession>
<evidence type="ECO:0000313" key="1">
    <source>
        <dbReference type="EMBL" id="TDF74541.1"/>
    </source>
</evidence>
<evidence type="ECO:0000313" key="2">
    <source>
        <dbReference type="Proteomes" id="UP000294588"/>
    </source>
</evidence>
<sequence>MCGRFAQVIKYDQLQRLEKELKLNRESDQLTINFNVAPTQPVGAAVSQDSGRYIGTFRWGLIPSWSQELPKFDLINIRSDSLISKPSFKRGLQYRRCLIPANGFYEWRKTDKQPFFIHSAQDDFIYMAGIYDVWQSPEGSYVPSLAIITTDANQVMLPIHNRMPVLLFADDRLTWLEHTIKDINKFIPLLKAPPDDLISMYPVSRVVNNPQNNSEECIRPIYITQ</sequence>
<comment type="caution">
    <text evidence="1">The sequence shown here is derived from an EMBL/GenBank/DDBJ whole genome shotgun (WGS) entry which is preliminary data.</text>
</comment>
<proteinExistence type="predicted"/>
<name>A0AC61QKQ4_9BACT</name>
<organism evidence="1 2">
    <name type="scientific">Candidatus Syntrophosphaera thermopropionivorans</name>
    <dbReference type="NCBI Taxonomy" id="2593015"/>
    <lineage>
        <taxon>Bacteria</taxon>
        <taxon>Pseudomonadati</taxon>
        <taxon>Candidatus Cloacimonadota</taxon>
        <taxon>Candidatus Cloacimonadia</taxon>
        <taxon>Candidatus Cloacimonadales</taxon>
        <taxon>Candidatus Cloacimonadaceae</taxon>
        <taxon>Candidatus Syntrophosphaera</taxon>
    </lineage>
</organism>
<protein>
    <submittedName>
        <fullName evidence="1">SOS response-associated peptidase</fullName>
    </submittedName>
</protein>
<dbReference type="Proteomes" id="UP000294588">
    <property type="component" value="Unassembled WGS sequence"/>
</dbReference>
<reference evidence="1" key="1">
    <citation type="submission" date="2019-03" db="EMBL/GenBank/DDBJ databases">
        <title>Candidatus Syntrophosphaera thermopropionivorans: a novel player in syntrophic propionate oxidation during anaerobic digestion.</title>
        <authorList>
            <person name="Dyksma S."/>
        </authorList>
    </citation>
    <scope>NUCLEOTIDE SEQUENCE</scope>
    <source>
        <strain evidence="1">W5</strain>
    </source>
</reference>
<dbReference type="EMBL" id="SMOG01000001">
    <property type="protein sequence ID" value="TDF74541.1"/>
    <property type="molecule type" value="Genomic_DNA"/>
</dbReference>
<gene>
    <name evidence="1" type="ORF">E0946_00185</name>
</gene>
<keyword evidence="2" id="KW-1185">Reference proteome</keyword>